<organism evidence="2 3">
    <name type="scientific">Portunus trituberculatus</name>
    <name type="common">Swimming crab</name>
    <name type="synonym">Neptunus trituberculatus</name>
    <dbReference type="NCBI Taxonomy" id="210409"/>
    <lineage>
        <taxon>Eukaryota</taxon>
        <taxon>Metazoa</taxon>
        <taxon>Ecdysozoa</taxon>
        <taxon>Arthropoda</taxon>
        <taxon>Crustacea</taxon>
        <taxon>Multicrustacea</taxon>
        <taxon>Malacostraca</taxon>
        <taxon>Eumalacostraca</taxon>
        <taxon>Eucarida</taxon>
        <taxon>Decapoda</taxon>
        <taxon>Pleocyemata</taxon>
        <taxon>Brachyura</taxon>
        <taxon>Eubrachyura</taxon>
        <taxon>Portunoidea</taxon>
        <taxon>Portunidae</taxon>
        <taxon>Portuninae</taxon>
        <taxon>Portunus</taxon>
    </lineage>
</organism>
<gene>
    <name evidence="2" type="ORF">E2C01_001622</name>
</gene>
<accession>A0A5B7CI37</accession>
<dbReference type="EMBL" id="VSRR010000052">
    <property type="protein sequence ID" value="MPC09020.1"/>
    <property type="molecule type" value="Genomic_DNA"/>
</dbReference>
<evidence type="ECO:0000256" key="1">
    <source>
        <dbReference type="SAM" id="MobiDB-lite"/>
    </source>
</evidence>
<dbReference type="Proteomes" id="UP000324222">
    <property type="component" value="Unassembled WGS sequence"/>
</dbReference>
<dbReference type="AlphaFoldDB" id="A0A5B7CI37"/>
<name>A0A5B7CI37_PORTR</name>
<evidence type="ECO:0000313" key="2">
    <source>
        <dbReference type="EMBL" id="MPC09020.1"/>
    </source>
</evidence>
<feature type="region of interest" description="Disordered" evidence="1">
    <location>
        <begin position="1"/>
        <end position="41"/>
    </location>
</feature>
<sequence length="68" mass="7414">MRIDEAQRLSSDALDEPCTLHSGRRPTCPHLLPRGNPKGGQTARCGLTVLWVTCSSQGHRSDPQDVGF</sequence>
<evidence type="ECO:0000313" key="3">
    <source>
        <dbReference type="Proteomes" id="UP000324222"/>
    </source>
</evidence>
<proteinExistence type="predicted"/>
<reference evidence="2 3" key="1">
    <citation type="submission" date="2019-05" db="EMBL/GenBank/DDBJ databases">
        <title>Another draft genome of Portunus trituberculatus and its Hox gene families provides insights of decapod evolution.</title>
        <authorList>
            <person name="Jeong J.-H."/>
            <person name="Song I."/>
            <person name="Kim S."/>
            <person name="Choi T."/>
            <person name="Kim D."/>
            <person name="Ryu S."/>
            <person name="Kim W."/>
        </authorList>
    </citation>
    <scope>NUCLEOTIDE SEQUENCE [LARGE SCALE GENOMIC DNA]</scope>
    <source>
        <tissue evidence="2">Muscle</tissue>
    </source>
</reference>
<protein>
    <submittedName>
        <fullName evidence="2">Uncharacterized protein</fullName>
    </submittedName>
</protein>
<comment type="caution">
    <text evidence="2">The sequence shown here is derived from an EMBL/GenBank/DDBJ whole genome shotgun (WGS) entry which is preliminary data.</text>
</comment>
<keyword evidence="3" id="KW-1185">Reference proteome</keyword>